<name>A0ABP0VKZ1_9BRYO</name>
<proteinExistence type="predicted"/>
<organism evidence="1 2">
    <name type="scientific">Sphagnum jensenii</name>
    <dbReference type="NCBI Taxonomy" id="128206"/>
    <lineage>
        <taxon>Eukaryota</taxon>
        <taxon>Viridiplantae</taxon>
        <taxon>Streptophyta</taxon>
        <taxon>Embryophyta</taxon>
        <taxon>Bryophyta</taxon>
        <taxon>Sphagnophytina</taxon>
        <taxon>Sphagnopsida</taxon>
        <taxon>Sphagnales</taxon>
        <taxon>Sphagnaceae</taxon>
        <taxon>Sphagnum</taxon>
    </lineage>
</organism>
<evidence type="ECO:0008006" key="3">
    <source>
        <dbReference type="Google" id="ProtNLM"/>
    </source>
</evidence>
<keyword evidence="2" id="KW-1185">Reference proteome</keyword>
<dbReference type="InterPro" id="IPR011990">
    <property type="entry name" value="TPR-like_helical_dom_sf"/>
</dbReference>
<sequence>MQSLQDVPRLGIMRRRWSLLNKRNKRRALELSQQMHHEGVEADPGTFVGVLNACASVGALGRGRRVREQIIQCGFESDIFVDALYHYACIVDLLRRAGLLLEAEDLITMMPCVQDAAVWKNLLGACRHHGDAEMGEQIARKVLELDPGSATGYVLLTNIYAAGGKWDLSVKVRQRRLEKAVKKQPWVT</sequence>
<dbReference type="EMBL" id="OZ020096">
    <property type="protein sequence ID" value="CAK9255112.1"/>
    <property type="molecule type" value="Genomic_DNA"/>
</dbReference>
<dbReference type="InterPro" id="IPR046960">
    <property type="entry name" value="PPR_At4g14850-like_plant"/>
</dbReference>
<evidence type="ECO:0000313" key="2">
    <source>
        <dbReference type="Proteomes" id="UP001497444"/>
    </source>
</evidence>
<dbReference type="Gene3D" id="1.25.40.10">
    <property type="entry name" value="Tetratricopeptide repeat domain"/>
    <property type="match status" value="1"/>
</dbReference>
<dbReference type="SUPFAM" id="SSF48452">
    <property type="entry name" value="TPR-like"/>
    <property type="match status" value="1"/>
</dbReference>
<protein>
    <recommendedName>
        <fullName evidence="3">Pentatricopeptide repeat-containing protein</fullName>
    </recommendedName>
</protein>
<reference evidence="1 2" key="1">
    <citation type="submission" date="2024-02" db="EMBL/GenBank/DDBJ databases">
        <authorList>
            <consortium name="ELIXIR-Norway"/>
            <consortium name="Elixir Norway"/>
        </authorList>
    </citation>
    <scope>NUCLEOTIDE SEQUENCE [LARGE SCALE GENOMIC DNA]</scope>
</reference>
<evidence type="ECO:0000313" key="1">
    <source>
        <dbReference type="EMBL" id="CAK9255112.1"/>
    </source>
</evidence>
<accession>A0ABP0VKZ1</accession>
<dbReference type="Pfam" id="PF20431">
    <property type="entry name" value="E_motif"/>
    <property type="match status" value="1"/>
</dbReference>
<dbReference type="Proteomes" id="UP001497444">
    <property type="component" value="Chromosome 1"/>
</dbReference>
<dbReference type="InterPro" id="IPR046848">
    <property type="entry name" value="E_motif"/>
</dbReference>
<dbReference type="PANTHER" id="PTHR47926">
    <property type="entry name" value="PENTATRICOPEPTIDE REPEAT-CONTAINING PROTEIN"/>
    <property type="match status" value="1"/>
</dbReference>
<gene>
    <name evidence="1" type="ORF">CSSPJE1EN1_LOCUS590</name>
</gene>